<keyword evidence="3" id="KW-1185">Reference proteome</keyword>
<dbReference type="Proteomes" id="UP001286313">
    <property type="component" value="Unassembled WGS sequence"/>
</dbReference>
<feature type="region of interest" description="Disordered" evidence="1">
    <location>
        <begin position="1"/>
        <end position="34"/>
    </location>
</feature>
<dbReference type="AlphaFoldDB" id="A0AAE1F491"/>
<accession>A0AAE1F491</accession>
<evidence type="ECO:0000313" key="3">
    <source>
        <dbReference type="Proteomes" id="UP001286313"/>
    </source>
</evidence>
<protein>
    <submittedName>
        <fullName evidence="2">Uncharacterized protein</fullName>
    </submittedName>
</protein>
<dbReference type="EMBL" id="JAWQEG010003298">
    <property type="protein sequence ID" value="KAK3866997.1"/>
    <property type="molecule type" value="Genomic_DNA"/>
</dbReference>
<sequence>MKTGASGRGEDNEQDAAVSVNEGRTRGKGRHHRERQCESLVININRLSARLTDDSNISHDEVRDGGVV</sequence>
<comment type="caution">
    <text evidence="2">The sequence shown here is derived from an EMBL/GenBank/DDBJ whole genome shotgun (WGS) entry which is preliminary data.</text>
</comment>
<proteinExistence type="predicted"/>
<evidence type="ECO:0000313" key="2">
    <source>
        <dbReference type="EMBL" id="KAK3866997.1"/>
    </source>
</evidence>
<evidence type="ECO:0000256" key="1">
    <source>
        <dbReference type="SAM" id="MobiDB-lite"/>
    </source>
</evidence>
<gene>
    <name evidence="2" type="ORF">Pcinc_027505</name>
</gene>
<name>A0AAE1F491_PETCI</name>
<organism evidence="2 3">
    <name type="scientific">Petrolisthes cinctipes</name>
    <name type="common">Flat porcelain crab</name>
    <dbReference type="NCBI Taxonomy" id="88211"/>
    <lineage>
        <taxon>Eukaryota</taxon>
        <taxon>Metazoa</taxon>
        <taxon>Ecdysozoa</taxon>
        <taxon>Arthropoda</taxon>
        <taxon>Crustacea</taxon>
        <taxon>Multicrustacea</taxon>
        <taxon>Malacostraca</taxon>
        <taxon>Eumalacostraca</taxon>
        <taxon>Eucarida</taxon>
        <taxon>Decapoda</taxon>
        <taxon>Pleocyemata</taxon>
        <taxon>Anomura</taxon>
        <taxon>Galatheoidea</taxon>
        <taxon>Porcellanidae</taxon>
        <taxon>Petrolisthes</taxon>
    </lineage>
</organism>
<reference evidence="2" key="1">
    <citation type="submission" date="2023-10" db="EMBL/GenBank/DDBJ databases">
        <title>Genome assemblies of two species of porcelain crab, Petrolisthes cinctipes and Petrolisthes manimaculis (Anomura: Porcellanidae).</title>
        <authorList>
            <person name="Angst P."/>
        </authorList>
    </citation>
    <scope>NUCLEOTIDE SEQUENCE</scope>
    <source>
        <strain evidence="2">PB745_01</strain>
        <tissue evidence="2">Gill</tissue>
    </source>
</reference>